<evidence type="ECO:0000256" key="5">
    <source>
        <dbReference type="ARBA" id="ARBA00022967"/>
    </source>
</evidence>
<feature type="transmembrane region" description="Helical" evidence="9">
    <location>
        <begin position="45"/>
        <end position="65"/>
    </location>
</feature>
<dbReference type="GO" id="GO:0005886">
    <property type="term" value="C:plasma membrane"/>
    <property type="evidence" value="ECO:0007669"/>
    <property type="project" value="TreeGrafter"/>
</dbReference>
<dbReference type="InterPro" id="IPR050133">
    <property type="entry name" value="NqrDE/RnfAE_oxidrdctase"/>
</dbReference>
<keyword evidence="5" id="KW-1278">Translocase</keyword>
<dbReference type="PANTHER" id="PTHR30335:SF0">
    <property type="entry name" value="ION-TRANSLOCATING OXIDOREDUCTASE COMPLEX SUBUNIT A"/>
    <property type="match status" value="1"/>
</dbReference>
<feature type="transmembrane region" description="Helical" evidence="9">
    <location>
        <begin position="6"/>
        <end position="33"/>
    </location>
</feature>
<proteinExistence type="predicted"/>
<evidence type="ECO:0000256" key="2">
    <source>
        <dbReference type="ARBA" id="ARBA00022448"/>
    </source>
</evidence>
<evidence type="ECO:0000256" key="3">
    <source>
        <dbReference type="ARBA" id="ARBA00022519"/>
    </source>
</evidence>
<dbReference type="PANTHER" id="PTHR30335">
    <property type="entry name" value="INTEGRAL MEMBRANE PROTEIN OF SOXR-REDUCING COMPLEX"/>
    <property type="match status" value="1"/>
</dbReference>
<keyword evidence="2" id="KW-0813">Transport</keyword>
<dbReference type="PIRSF" id="PIRSF006102">
    <property type="entry name" value="NQR_DE"/>
    <property type="match status" value="1"/>
</dbReference>
<keyword evidence="7 9" id="KW-1133">Transmembrane helix</keyword>
<gene>
    <name evidence="10" type="ORF">EKG38_10955</name>
</gene>
<dbReference type="GO" id="GO:0022900">
    <property type="term" value="P:electron transport chain"/>
    <property type="evidence" value="ECO:0007669"/>
    <property type="project" value="InterPro"/>
</dbReference>
<keyword evidence="3" id="KW-1003">Cell membrane</keyword>
<protein>
    <submittedName>
        <fullName evidence="10">RnfABCDGE type electron transport complex subunit A</fullName>
    </submittedName>
</protein>
<feature type="transmembrane region" description="Helical" evidence="9">
    <location>
        <begin position="71"/>
        <end position="93"/>
    </location>
</feature>
<evidence type="ECO:0000313" key="11">
    <source>
        <dbReference type="Proteomes" id="UP000267448"/>
    </source>
</evidence>
<evidence type="ECO:0000256" key="9">
    <source>
        <dbReference type="SAM" id="Phobius"/>
    </source>
</evidence>
<dbReference type="InterPro" id="IPR011293">
    <property type="entry name" value="Ion_transpt_RnfA/RsxA"/>
</dbReference>
<evidence type="ECO:0000256" key="6">
    <source>
        <dbReference type="ARBA" id="ARBA00022982"/>
    </source>
</evidence>
<dbReference type="Pfam" id="PF02508">
    <property type="entry name" value="Rnf-Nqr"/>
    <property type="match status" value="1"/>
</dbReference>
<evidence type="ECO:0000256" key="4">
    <source>
        <dbReference type="ARBA" id="ARBA00022692"/>
    </source>
</evidence>
<dbReference type="EMBL" id="RXNU01000005">
    <property type="protein sequence ID" value="RTR38691.1"/>
    <property type="molecule type" value="Genomic_DNA"/>
</dbReference>
<keyword evidence="11" id="KW-1185">Reference proteome</keyword>
<accession>A0A3S0ISG3</accession>
<evidence type="ECO:0000256" key="1">
    <source>
        <dbReference type="ARBA" id="ARBA00004127"/>
    </source>
</evidence>
<keyword evidence="6" id="KW-0249">Electron transport</keyword>
<evidence type="ECO:0000256" key="7">
    <source>
        <dbReference type="ARBA" id="ARBA00022989"/>
    </source>
</evidence>
<dbReference type="OrthoDB" id="9803631at2"/>
<keyword evidence="4 9" id="KW-0812">Transmembrane</keyword>
<dbReference type="RefSeq" id="WP_126520307.1">
    <property type="nucleotide sequence ID" value="NZ_RXNU01000005.1"/>
</dbReference>
<organism evidence="10 11">
    <name type="scientific">Shewanella canadensis</name>
    <dbReference type="NCBI Taxonomy" id="271096"/>
    <lineage>
        <taxon>Bacteria</taxon>
        <taxon>Pseudomonadati</taxon>
        <taxon>Pseudomonadota</taxon>
        <taxon>Gammaproteobacteria</taxon>
        <taxon>Alteromonadales</taxon>
        <taxon>Shewanellaceae</taxon>
        <taxon>Shewanella</taxon>
    </lineage>
</organism>
<feature type="transmembrane region" description="Helical" evidence="9">
    <location>
        <begin position="175"/>
        <end position="194"/>
    </location>
</feature>
<feature type="transmembrane region" description="Helical" evidence="9">
    <location>
        <begin position="100"/>
        <end position="123"/>
    </location>
</feature>
<evidence type="ECO:0000256" key="8">
    <source>
        <dbReference type="ARBA" id="ARBA00023136"/>
    </source>
</evidence>
<keyword evidence="3" id="KW-0997">Cell inner membrane</keyword>
<dbReference type="InterPro" id="IPR003667">
    <property type="entry name" value="NqrDE/RnfAE"/>
</dbReference>
<dbReference type="Proteomes" id="UP000267448">
    <property type="component" value="Unassembled WGS sequence"/>
</dbReference>
<comment type="subcellular location">
    <subcellularLocation>
        <location evidence="1">Endomembrane system</location>
        <topology evidence="1">Multi-pass membrane protein</topology>
    </subcellularLocation>
</comment>
<feature type="transmembrane region" description="Helical" evidence="9">
    <location>
        <begin position="135"/>
        <end position="155"/>
    </location>
</feature>
<keyword evidence="8 9" id="KW-0472">Membrane</keyword>
<dbReference type="GO" id="GO:0012505">
    <property type="term" value="C:endomembrane system"/>
    <property type="evidence" value="ECO:0007669"/>
    <property type="project" value="UniProtKB-SubCell"/>
</dbReference>
<name>A0A3S0ISG3_9GAMM</name>
<dbReference type="NCBIfam" id="TIGR01943">
    <property type="entry name" value="rnfA"/>
    <property type="match status" value="1"/>
</dbReference>
<evidence type="ECO:0000313" key="10">
    <source>
        <dbReference type="EMBL" id="RTR38691.1"/>
    </source>
</evidence>
<dbReference type="AlphaFoldDB" id="A0A3S0ISG3"/>
<sequence>MDPDSLTFIFINAALSNNFVLALFLGLCPFLGVSAKKETAWNMGLATMFVMLVSSISAFGINWLLNEFDIQFLRLICYIAVIASAVQLVEMVVKKFSPTLFRALGIFLPLITTNCAILGLALFQTFREYNFLQSLAFSLGAGVGFTIALMLMAGLREKLELAKVPTVSQGATMSLMLAGLLSLAFMGFAGLGSGHA</sequence>
<comment type="caution">
    <text evidence="10">The sequence shown here is derived from an EMBL/GenBank/DDBJ whole genome shotgun (WGS) entry which is preliminary data.</text>
</comment>
<reference evidence="10 11" key="1">
    <citation type="submission" date="2018-12" db="EMBL/GenBank/DDBJ databases">
        <authorList>
            <person name="Yu L."/>
        </authorList>
    </citation>
    <scope>NUCLEOTIDE SEQUENCE [LARGE SCALE GENOMIC DNA]</scope>
    <source>
        <strain evidence="10 11">HAW-EB2</strain>
    </source>
</reference>